<dbReference type="SUPFAM" id="SSF48452">
    <property type="entry name" value="TPR-like"/>
    <property type="match status" value="1"/>
</dbReference>
<dbReference type="PANTHER" id="PTHR10098:SF108">
    <property type="entry name" value="TETRATRICOPEPTIDE REPEAT PROTEIN 28"/>
    <property type="match status" value="1"/>
</dbReference>
<dbReference type="Pfam" id="PF12770">
    <property type="entry name" value="CHAT"/>
    <property type="match status" value="1"/>
</dbReference>
<dbReference type="Gene3D" id="1.25.40.10">
    <property type="entry name" value="Tetratricopeptide repeat domain"/>
    <property type="match status" value="1"/>
</dbReference>
<gene>
    <name evidence="2" type="ORF">Pla8534_18070</name>
</gene>
<dbReference type="Proteomes" id="UP000317648">
    <property type="component" value="Chromosome"/>
</dbReference>
<reference evidence="2 3" key="1">
    <citation type="submission" date="2019-02" db="EMBL/GenBank/DDBJ databases">
        <title>Deep-cultivation of Planctomycetes and their phenomic and genomic characterization uncovers novel biology.</title>
        <authorList>
            <person name="Wiegand S."/>
            <person name="Jogler M."/>
            <person name="Boedeker C."/>
            <person name="Pinto D."/>
            <person name="Vollmers J."/>
            <person name="Rivas-Marin E."/>
            <person name="Kohn T."/>
            <person name="Peeters S.H."/>
            <person name="Heuer A."/>
            <person name="Rast P."/>
            <person name="Oberbeckmann S."/>
            <person name="Bunk B."/>
            <person name="Jeske O."/>
            <person name="Meyerdierks A."/>
            <person name="Storesund J.E."/>
            <person name="Kallscheuer N."/>
            <person name="Luecker S."/>
            <person name="Lage O.M."/>
            <person name="Pohl T."/>
            <person name="Merkel B.J."/>
            <person name="Hornburger P."/>
            <person name="Mueller R.-W."/>
            <person name="Bruemmer F."/>
            <person name="Labrenz M."/>
            <person name="Spormann A.M."/>
            <person name="Op den Camp H."/>
            <person name="Overmann J."/>
            <person name="Amann R."/>
            <person name="Jetten M.S.M."/>
            <person name="Mascher T."/>
            <person name="Medema M.H."/>
            <person name="Devos D.P."/>
            <person name="Kaster A.-K."/>
            <person name="Ovreas L."/>
            <person name="Rohde M."/>
            <person name="Galperin M.Y."/>
            <person name="Jogler C."/>
        </authorList>
    </citation>
    <scope>NUCLEOTIDE SEQUENCE [LARGE SCALE GENOMIC DNA]</scope>
    <source>
        <strain evidence="2 3">Pla85_3_4</strain>
    </source>
</reference>
<name>A0A518DQA1_9BACT</name>
<protein>
    <submittedName>
        <fullName evidence="2">CHAT domain protein</fullName>
    </submittedName>
</protein>
<dbReference type="AlphaFoldDB" id="A0A518DQA1"/>
<dbReference type="InterPro" id="IPR011990">
    <property type="entry name" value="TPR-like_helical_dom_sf"/>
</dbReference>
<dbReference type="KEGG" id="lcre:Pla8534_18070"/>
<dbReference type="EMBL" id="CP036433">
    <property type="protein sequence ID" value="QDU94021.1"/>
    <property type="molecule type" value="Genomic_DNA"/>
</dbReference>
<evidence type="ECO:0000259" key="1">
    <source>
        <dbReference type="Pfam" id="PF12770"/>
    </source>
</evidence>
<dbReference type="InterPro" id="IPR024983">
    <property type="entry name" value="CHAT_dom"/>
</dbReference>
<dbReference type="PANTHER" id="PTHR10098">
    <property type="entry name" value="RAPSYN-RELATED"/>
    <property type="match status" value="1"/>
</dbReference>
<accession>A0A518DQA1</accession>
<feature type="domain" description="CHAT" evidence="1">
    <location>
        <begin position="788"/>
        <end position="1080"/>
    </location>
</feature>
<evidence type="ECO:0000313" key="3">
    <source>
        <dbReference type="Proteomes" id="UP000317648"/>
    </source>
</evidence>
<organism evidence="2 3">
    <name type="scientific">Lignipirellula cremea</name>
    <dbReference type="NCBI Taxonomy" id="2528010"/>
    <lineage>
        <taxon>Bacteria</taxon>
        <taxon>Pseudomonadati</taxon>
        <taxon>Planctomycetota</taxon>
        <taxon>Planctomycetia</taxon>
        <taxon>Pirellulales</taxon>
        <taxon>Pirellulaceae</taxon>
        <taxon>Lignipirellula</taxon>
    </lineage>
</organism>
<sequence>MRVLRGPVPHATRVVAARRSRCLRPAAEAESPCCFRRLCLSLLFLFTATSGGLSASAEEIPQLGLLLRFDAGQELEVVTIPLSDVSRAEGLKGLVLWSDQHVDRWKFLDGSALAAGFEEDGRFGPLLTQGSRGGAADAGSAAALGTAMLDQLIGQTVVRGEGFLTPTHGGHHLQGAITLRRLQEKEGPPFPADRVRLFQDGRHLLDIPFPQGRQTIRWSEIASLPPALRAGLAPGVYTLRDSSGGKNTEFTIEDSEERNYVMQIPDALADLAGTRDSALYFTVTAEHLLANRDVDGVLRPYLADVLDLAEAVPEERRGQHQRSLVSDLTARLAGKKLSLHAGNATGIPEIDQVRQQIARSQWAAARTELQSLVQRDEVDDRTLGLAFLYLAVIEAEAAAEQSYADSATQLFEEALLHLQDAPAFDRFRAHNNFANFLLAKAQDRLYNHAFQAASGVENPLLKSFLMWQQAREQYEAALRLEDDLTPGQTSATKINYARLYALLSDLLRTLRGSEAGGGFAQAEVFASTRAVDLANAAMQDSGSDELTRAAGYELLAHLQFRAGRFEDAAAHTQKAIALYGTAGSLPGLESAHRTLGMCKVRQDGAATQKNDDALNSLLISQLITEVLRDRVQDESEGQSRSAFFARRAWVSEQIISQYIARKQPREALRFAELAKARALQDFLTAGRVPSDSSEHGDPPDLEDVLANWPEGTVALEYFLGSEAAWVFVVSNAEVRVFPLIRSGDSKPVRPHQFVAELTDFLSGMTFTAQNMLRTYQSQGGFDQSWQQDLHQFYQTLIPEAVRTEVSQCENLVIVPHHVLHYFPFAAMVTRTDPDAAEGFATVLPHFLVEDGMSVSYEPSLTAWTMLRESTRPQIQNVNAVGIAQFENATPLPGVDEDLANLKEAFGDRLKQLIERTGATETRVAELLEQPGMLFIATHGMNVADQPLDSFLLCHRDADADGRLMSAEIFRQKVGSDLVVMSACFSGLAERSPLPGDDMFGLQRAFLQSGACTVVSGLWDVYDGTGPLLMKSFFQELNRGLATPQALSEAQRKFIAERRAGGSQELWIHPYFWAVYTSAGSDLTRIKPNSVSVPSEQE</sequence>
<proteinExistence type="predicted"/>
<keyword evidence="3" id="KW-1185">Reference proteome</keyword>
<evidence type="ECO:0000313" key="2">
    <source>
        <dbReference type="EMBL" id="QDU94021.1"/>
    </source>
</evidence>